<keyword evidence="10" id="KW-0175">Coiled coil</keyword>
<evidence type="ECO:0000256" key="9">
    <source>
        <dbReference type="RuleBase" id="RU000394"/>
    </source>
</evidence>
<feature type="region of interest" description="Disordered" evidence="11">
    <location>
        <begin position="879"/>
        <end position="898"/>
    </location>
</feature>
<reference evidence="13" key="1">
    <citation type="submission" date="2021-05" db="EMBL/GenBank/DDBJ databases">
        <title>A free-living protist that lacks canonical eukaryotic 1 DNA replication and segregation systems.</title>
        <authorList>
            <person name="Salas-Leiva D.E."/>
            <person name="Tromer E.C."/>
            <person name="Curtis B.A."/>
            <person name="Jerlstrom-Hultqvist J."/>
            <person name="Kolisko M."/>
            <person name="Yi Z."/>
            <person name="Salas-Leiva J.S."/>
            <person name="Gallot-Lavallee L."/>
            <person name="Kops G.J.P.L."/>
            <person name="Archibald J.M."/>
            <person name="Simpson A.G.B."/>
            <person name="Roger A.J."/>
        </authorList>
    </citation>
    <scope>NUCLEOTIDE SEQUENCE</scope>
    <source>
        <strain evidence="13">BICM</strain>
    </source>
</reference>
<evidence type="ECO:0000256" key="5">
    <source>
        <dbReference type="ARBA" id="ARBA00022840"/>
    </source>
</evidence>
<comment type="similarity">
    <text evidence="8 9">Belongs to the TRAFAC class myosin-kinesin ATPase superfamily. Kinesin family.</text>
</comment>
<sequence length="953" mass="103733">MPPIPTRLPSTRRSFHPSSRRFSKVSTAPSSPMARQALVCSQPHTYTCKTYTMEGVAPGEISPNMRFTDLPADTGIIPRAVSEIFDSLSESGADFTVRISHLELYNEHLLDLLAEVKEGEPNAEPRIFSNRAVPGCPTVVQGLEEFVVSDAVEVLNHLERSTERRTTSATDMNARSSRSHCIFSITVHVRESSAAGEELLKIGKLNLVDLAGSESAALSGAVERGNVKQQKEGRAINQSLLTLGKVIRELSQHERHISYRDSKLTRLLQESLGGKAKTTIIATVSPASDCIAETQSTLRYAAAAMQVQNNPEANERRTKKEMLREYMGEIEALQRELAAARRQDGVWLDPTHFDKMKEDEKAMENNLKELETTLAGLHEQFEMVSKDLAVTQKEKDATLAKLRRAETELKATTSKLGAEIVVNDELETKHGQLKQTAVTAITSLKKTQGDLEGMFSKLNRAHDHETINLVAIEQGREDLGEGLRKMQDSVSTQGSIVAEWVDSVDTIFGRFNETRRQLGKDVATAQRNADVACSQIPAVLKESCDNVYSEVNQAISVEAEDIATLKPTFDESLMPHIESVTAMAHEIRDNATRIKDEARRLNEYGADACAEVEGAGKSLVETLKEILGPIEEEGEELVATVETRVTETENARLSVRSALQTQLADFKKRLLTVVEEAVDANSAAILDSIDSHLHMERDTSTATRDDLTAFVASVTRKASGAMLTVEESVDSIKSHIKTISQSVKESHDLTVHVACQVDETVPLVVEEVHDITSHASNAVAGLTDRLIQNGKWADGVVSELATMVDTEAQAGAEAVSAAISQLLNANTTLDSASEAVLDATKTAMAEHAEITHEVLGTVTDDIKALKQTVEVLGETVTSLPETGATPKPDRSRVMPGSAAIPSPVERVAVVNSFREQFGTPSVALNLRRRVGLEVPATPSRLSTIGESPVSLDT</sequence>
<keyword evidence="6 9" id="KW-0505">Motor protein</keyword>
<dbReference type="GO" id="GO:0005876">
    <property type="term" value="C:spindle microtubule"/>
    <property type="evidence" value="ECO:0007669"/>
    <property type="project" value="TreeGrafter"/>
</dbReference>
<evidence type="ECO:0000313" key="13">
    <source>
        <dbReference type="EMBL" id="KAG9397668.1"/>
    </source>
</evidence>
<dbReference type="PROSITE" id="PS50067">
    <property type="entry name" value="KINESIN_MOTOR_2"/>
    <property type="match status" value="1"/>
</dbReference>
<dbReference type="GO" id="GO:0051231">
    <property type="term" value="P:spindle elongation"/>
    <property type="evidence" value="ECO:0007669"/>
    <property type="project" value="TreeGrafter"/>
</dbReference>
<evidence type="ECO:0000256" key="6">
    <source>
        <dbReference type="ARBA" id="ARBA00023175"/>
    </source>
</evidence>
<proteinExistence type="inferred from homology"/>
<dbReference type="EMBL" id="JAHDYR010000001">
    <property type="protein sequence ID" value="KAG9397668.1"/>
    <property type="molecule type" value="Genomic_DNA"/>
</dbReference>
<evidence type="ECO:0000256" key="1">
    <source>
        <dbReference type="ARBA" id="ARBA00004245"/>
    </source>
</evidence>
<dbReference type="PANTHER" id="PTHR47970:SF12">
    <property type="entry name" value="KINESIN FAMILY MEMBER 11"/>
    <property type="match status" value="1"/>
</dbReference>
<dbReference type="SMART" id="SM00129">
    <property type="entry name" value="KISc"/>
    <property type="match status" value="1"/>
</dbReference>
<evidence type="ECO:0000313" key="14">
    <source>
        <dbReference type="Proteomes" id="UP000717585"/>
    </source>
</evidence>
<feature type="region of interest" description="Disordered" evidence="11">
    <location>
        <begin position="1"/>
        <end position="30"/>
    </location>
</feature>
<dbReference type="PROSITE" id="PS00411">
    <property type="entry name" value="KINESIN_MOTOR_1"/>
    <property type="match status" value="1"/>
</dbReference>
<evidence type="ECO:0000256" key="11">
    <source>
        <dbReference type="SAM" id="MobiDB-lite"/>
    </source>
</evidence>
<dbReference type="InterPro" id="IPR027417">
    <property type="entry name" value="P-loop_NTPase"/>
</dbReference>
<dbReference type="OrthoDB" id="3176171at2759"/>
<dbReference type="InterPro" id="IPR047149">
    <property type="entry name" value="KIF11-like"/>
</dbReference>
<accession>A0A8J6B892</accession>
<dbReference type="GO" id="GO:0090307">
    <property type="term" value="P:mitotic spindle assembly"/>
    <property type="evidence" value="ECO:0007669"/>
    <property type="project" value="TreeGrafter"/>
</dbReference>
<keyword evidence="4 9" id="KW-0547">Nucleotide-binding</keyword>
<dbReference type="Gene3D" id="3.40.850.10">
    <property type="entry name" value="Kinesin motor domain"/>
    <property type="match status" value="1"/>
</dbReference>
<keyword evidence="3 9" id="KW-0493">Microtubule</keyword>
<comment type="caution">
    <text evidence="13">The sequence shown here is derived from an EMBL/GenBank/DDBJ whole genome shotgun (WGS) entry which is preliminary data.</text>
</comment>
<keyword evidence="5 9" id="KW-0067">ATP-binding</keyword>
<feature type="coiled-coil region" evidence="10">
    <location>
        <begin position="316"/>
        <end position="415"/>
    </location>
</feature>
<dbReference type="InterPro" id="IPR001752">
    <property type="entry name" value="Kinesin_motor_dom"/>
</dbReference>
<organism evidence="13 14">
    <name type="scientific">Carpediemonas membranifera</name>
    <dbReference type="NCBI Taxonomy" id="201153"/>
    <lineage>
        <taxon>Eukaryota</taxon>
        <taxon>Metamonada</taxon>
        <taxon>Carpediemonas-like organisms</taxon>
        <taxon>Carpediemonas</taxon>
    </lineage>
</organism>
<name>A0A8J6B892_9EUKA</name>
<evidence type="ECO:0000256" key="7">
    <source>
        <dbReference type="ARBA" id="ARBA00023212"/>
    </source>
</evidence>
<dbReference type="InterPro" id="IPR036961">
    <property type="entry name" value="Kinesin_motor_dom_sf"/>
</dbReference>
<dbReference type="InterPro" id="IPR019821">
    <property type="entry name" value="Kinesin_motor_CS"/>
</dbReference>
<dbReference type="SUPFAM" id="SSF52540">
    <property type="entry name" value="P-loop containing nucleoside triphosphate hydrolases"/>
    <property type="match status" value="1"/>
</dbReference>
<dbReference type="PRINTS" id="PR00380">
    <property type="entry name" value="KINESINHEAVY"/>
</dbReference>
<comment type="subcellular location">
    <subcellularLocation>
        <location evidence="1">Cytoplasm</location>
        <location evidence="1">Cytoskeleton</location>
    </subcellularLocation>
</comment>
<dbReference type="GO" id="GO:0007018">
    <property type="term" value="P:microtubule-based movement"/>
    <property type="evidence" value="ECO:0007669"/>
    <property type="project" value="InterPro"/>
</dbReference>
<evidence type="ECO:0000256" key="10">
    <source>
        <dbReference type="SAM" id="Coils"/>
    </source>
</evidence>
<dbReference type="PANTHER" id="PTHR47970">
    <property type="entry name" value="KINESIN-LIKE PROTEIN KIF11"/>
    <property type="match status" value="1"/>
</dbReference>
<evidence type="ECO:0000256" key="4">
    <source>
        <dbReference type="ARBA" id="ARBA00022741"/>
    </source>
</evidence>
<keyword evidence="2" id="KW-0963">Cytoplasm</keyword>
<evidence type="ECO:0000259" key="12">
    <source>
        <dbReference type="PROSITE" id="PS50067"/>
    </source>
</evidence>
<evidence type="ECO:0000256" key="2">
    <source>
        <dbReference type="ARBA" id="ARBA00022490"/>
    </source>
</evidence>
<dbReference type="GO" id="GO:0008017">
    <property type="term" value="F:microtubule binding"/>
    <property type="evidence" value="ECO:0007669"/>
    <property type="project" value="InterPro"/>
</dbReference>
<dbReference type="AlphaFoldDB" id="A0A8J6B892"/>
<dbReference type="GO" id="GO:0072686">
    <property type="term" value="C:mitotic spindle"/>
    <property type="evidence" value="ECO:0007669"/>
    <property type="project" value="TreeGrafter"/>
</dbReference>
<dbReference type="Pfam" id="PF00225">
    <property type="entry name" value="Kinesin"/>
    <property type="match status" value="1"/>
</dbReference>
<comment type="caution">
    <text evidence="8">Lacks conserved residue(s) required for the propagation of feature annotation.</text>
</comment>
<evidence type="ECO:0000256" key="3">
    <source>
        <dbReference type="ARBA" id="ARBA00022701"/>
    </source>
</evidence>
<dbReference type="GO" id="GO:0005524">
    <property type="term" value="F:ATP binding"/>
    <property type="evidence" value="ECO:0007669"/>
    <property type="project" value="UniProtKB-KW"/>
</dbReference>
<protein>
    <recommendedName>
        <fullName evidence="9">Kinesin-like protein</fullName>
    </recommendedName>
</protein>
<feature type="compositionally biased region" description="Basic residues" evidence="11">
    <location>
        <begin position="13"/>
        <end position="23"/>
    </location>
</feature>
<dbReference type="GO" id="GO:0008574">
    <property type="term" value="F:plus-end-directed microtubule motor activity"/>
    <property type="evidence" value="ECO:0007669"/>
    <property type="project" value="TreeGrafter"/>
</dbReference>
<keyword evidence="14" id="KW-1185">Reference proteome</keyword>
<keyword evidence="7" id="KW-0206">Cytoskeleton</keyword>
<evidence type="ECO:0000256" key="8">
    <source>
        <dbReference type="PROSITE-ProRule" id="PRU00283"/>
    </source>
</evidence>
<feature type="domain" description="Kinesin motor" evidence="12">
    <location>
        <begin position="49"/>
        <end position="307"/>
    </location>
</feature>
<dbReference type="Proteomes" id="UP000717585">
    <property type="component" value="Unassembled WGS sequence"/>
</dbReference>
<gene>
    <name evidence="13" type="ORF">J8273_0798</name>
</gene>